<evidence type="ECO:0000313" key="2">
    <source>
        <dbReference type="EMBL" id="ATZ17819.1"/>
    </source>
</evidence>
<keyword evidence="1" id="KW-0472">Membrane</keyword>
<keyword evidence="1" id="KW-0812">Transmembrane</keyword>
<dbReference type="Proteomes" id="UP000231896">
    <property type="component" value="Chromosome"/>
</dbReference>
<dbReference type="Gene3D" id="3.40.50.300">
    <property type="entry name" value="P-loop containing nucleotide triphosphate hydrolases"/>
    <property type="match status" value="1"/>
</dbReference>
<sequence length="913" mass="104864">MSRKRAYIPKTLNNVIKMSKNNNWFTMYDLLFCFVFLIVALIFVFTLSILGIIGQIFVGIIVFFGLFSMLLPTKVGRNLRVYQVIWKTFKFSSEIKKFKINTSNDTKNLVSFKKIIDDGNDISKFVLTKSSVGGKPFMASAVKIVGYDLFRFSEEEQNLLINNMQNLFMNIESNMSLIKVDRPLDLQANKKFWKRKLELLEKNKKEYTDIQYQTRKEQIQGFINLHEKEGSYLSSDNLDKEFYFVIYSTIKKKLMKNIYELMQAASTVKLKAEHINACELVNVYLGLVNPMHPKLTDQEIMDHRNDLDKLLAFNDLKVNGKYLCANNDKDLNKLYLNISNIKQYPNFPTRSWLASLVYSNSNFVININDIFKEDISKKLSNQLQVLNSNIVTHSKKDLIGKSSQEKDAELIWELIDDLASGNEKIKKINTYIISYSNNLKQLQEYNQMLRKTLKNERILIDDMTFNQLEGFSGAIIKPTDEYGAKYATYTPTLALAESFPFLSSDLRDEEGTPLGNNELQDVVVLDTFVKTRSRMNHNAFLTGFSGAGKTTALKVLMNGHLAKGGIVRAIDPENEYSSMARKYGGIVIDAGTGREGRINPLQPLIQLIDDENHNLTSNQIIQYHIEFFETWLKILFGDRRNINEMAPLISFALGDLYQQPKYKKVENILDQKAEWYPTFTDLIKFIRTEQKANKKYQTDGYEESVNLLENSFVDFGKYSELYNGPSVISIKNKNDLIVYNIQSLLEKSKNLQQAQMTLITAVIQNEVKINSLLSDKRIMVLIDEAHLLIDERNTAALDFIFQLVKRIRKRNGGVVLATQNLEDFFSTKENSKKTMAIVTNSLYVFVGKTPPQNIETVEEMYKSIGGLTISQREFLLKAESGQFILRIGSDETHNINFVVTKDLESVIDAKVEF</sequence>
<organism evidence="2 3">
    <name type="scientific">Mesoplasma melaleucae</name>
    <dbReference type="NCBI Taxonomy" id="81459"/>
    <lineage>
        <taxon>Bacteria</taxon>
        <taxon>Bacillati</taxon>
        <taxon>Mycoplasmatota</taxon>
        <taxon>Mollicutes</taxon>
        <taxon>Entomoplasmatales</taxon>
        <taxon>Entomoplasmataceae</taxon>
        <taxon>Mesoplasma</taxon>
    </lineage>
</organism>
<evidence type="ECO:0000256" key="1">
    <source>
        <dbReference type="SAM" id="Phobius"/>
    </source>
</evidence>
<dbReference type="Gene3D" id="1.10.8.730">
    <property type="match status" value="1"/>
</dbReference>
<dbReference type="SUPFAM" id="SSF52540">
    <property type="entry name" value="P-loop containing nucleoside triphosphate hydrolases"/>
    <property type="match status" value="1"/>
</dbReference>
<dbReference type="OrthoDB" id="9804380at2"/>
<dbReference type="EMBL" id="CP024964">
    <property type="protein sequence ID" value="ATZ17819.1"/>
    <property type="molecule type" value="Genomic_DNA"/>
</dbReference>
<dbReference type="InterPro" id="IPR051162">
    <property type="entry name" value="T4SS_component"/>
</dbReference>
<dbReference type="CDD" id="cd01127">
    <property type="entry name" value="TrwB_TraG_TraD_VirD4"/>
    <property type="match status" value="1"/>
</dbReference>
<dbReference type="RefSeq" id="WP_028124587.1">
    <property type="nucleotide sequence ID" value="NZ_CP024964.1"/>
</dbReference>
<dbReference type="PANTHER" id="PTHR30121:SF6">
    <property type="entry name" value="SLR6007 PROTEIN"/>
    <property type="match status" value="1"/>
</dbReference>
<reference evidence="2 3" key="1">
    <citation type="submission" date="2017-11" db="EMBL/GenBank/DDBJ databases">
        <title>Genome sequence of Entomoplasma melaleucae M1 (ATCC 49191).</title>
        <authorList>
            <person name="Lo W.-S."/>
            <person name="Gasparich G.E."/>
            <person name="Kuo C.-H."/>
        </authorList>
    </citation>
    <scope>NUCLEOTIDE SEQUENCE [LARGE SCALE GENOMIC DNA]</scope>
    <source>
        <strain evidence="2 3">M1</strain>
    </source>
</reference>
<dbReference type="PANTHER" id="PTHR30121">
    <property type="entry name" value="UNCHARACTERIZED PROTEIN YJGR-RELATED"/>
    <property type="match status" value="1"/>
</dbReference>
<gene>
    <name evidence="2" type="ORF">EMELA_v1c02460</name>
</gene>
<keyword evidence="3" id="KW-1185">Reference proteome</keyword>
<dbReference type="STRING" id="1408435.GCA_000685885_01454"/>
<dbReference type="KEGG" id="eml:EMELA_v1c02460"/>
<dbReference type="AlphaFoldDB" id="A0A2K8NVH4"/>
<keyword evidence="1" id="KW-1133">Transmembrane helix</keyword>
<dbReference type="NCBIfam" id="NF045975">
    <property type="entry name" value="VirB4_plasma"/>
    <property type="match status" value="1"/>
</dbReference>
<name>A0A2K8NVH4_9MOLU</name>
<protein>
    <submittedName>
        <fullName evidence="2">Transfer complex protein TrsE</fullName>
    </submittedName>
</protein>
<evidence type="ECO:0000313" key="3">
    <source>
        <dbReference type="Proteomes" id="UP000231896"/>
    </source>
</evidence>
<accession>A0A2K8NVH4</accession>
<feature type="transmembrane region" description="Helical" evidence="1">
    <location>
        <begin position="27"/>
        <end position="46"/>
    </location>
</feature>
<proteinExistence type="predicted"/>
<dbReference type="InterPro" id="IPR027417">
    <property type="entry name" value="P-loop_NTPase"/>
</dbReference>